<evidence type="ECO:0000313" key="2">
    <source>
        <dbReference type="Proteomes" id="UP000019812"/>
    </source>
</evidence>
<proteinExistence type="predicted"/>
<dbReference type="AlphaFoldDB" id="A0A084XY21"/>
<organism evidence="1 2">
    <name type="scientific">Candidatus Accumulibacter vicinus</name>
    <dbReference type="NCBI Taxonomy" id="2954382"/>
    <lineage>
        <taxon>Bacteria</taxon>
        <taxon>Pseudomonadati</taxon>
        <taxon>Pseudomonadota</taxon>
        <taxon>Betaproteobacteria</taxon>
        <taxon>Candidatus Accumulibacter</taxon>
    </lineage>
</organism>
<dbReference type="Proteomes" id="UP000019812">
    <property type="component" value="Unassembled WGS sequence"/>
</dbReference>
<sequence>MDADGGDSGELTLVGIGPPFLPIAPGVLPARVATRCRLLPLPLARQAHGMAEEGARPLAIGHRFKPAQRNRRLVVAASLRGGFHAIHGTDQPVVAIRGFEKGAPLANGYRIARDVEGFDRKTRAAAPAAQPAGSVDLEFDFATRNRVPDDLRGAVRA</sequence>
<accession>A0A084XY21</accession>
<evidence type="ECO:0000313" key="1">
    <source>
        <dbReference type="EMBL" id="KFB67365.1"/>
    </source>
</evidence>
<reference evidence="1 2" key="1">
    <citation type="submission" date="2014-07" db="EMBL/GenBank/DDBJ databases">
        <title>Expanding our view of genomic diversity in Candidatus Accumulibacter clades.</title>
        <authorList>
            <person name="Skennerton C.T."/>
            <person name="Barr J.J."/>
            <person name="Slater F.R."/>
            <person name="Bond P.L."/>
            <person name="Tyson G.W."/>
        </authorList>
    </citation>
    <scope>NUCLEOTIDE SEQUENCE [LARGE SCALE GENOMIC DNA]</scope>
    <source>
        <strain evidence="2">SK-01</strain>
    </source>
</reference>
<gene>
    <name evidence="1" type="ORF">CAPSK01_003233</name>
</gene>
<name>A0A084XY21_9PROT</name>
<protein>
    <submittedName>
        <fullName evidence="1">Uncharacterized protein</fullName>
    </submittedName>
</protein>
<dbReference type="EMBL" id="JDSS02000029">
    <property type="protein sequence ID" value="KFB67365.1"/>
    <property type="molecule type" value="Genomic_DNA"/>
</dbReference>
<dbReference type="STRING" id="1457154.CAPSK01_003233"/>
<comment type="caution">
    <text evidence="1">The sequence shown here is derived from an EMBL/GenBank/DDBJ whole genome shotgun (WGS) entry which is preliminary data.</text>
</comment>